<protein>
    <recommendedName>
        <fullName evidence="4">Leucine rich repeat domain-containing protein</fullName>
    </recommendedName>
</protein>
<dbReference type="STRING" id="1141098.A0A1Y2DKZ9"/>
<dbReference type="RefSeq" id="XP_040712384.1">
    <property type="nucleotide sequence ID" value="XM_040856553.1"/>
</dbReference>
<dbReference type="SUPFAM" id="SSF52047">
    <property type="entry name" value="RNI-like"/>
    <property type="match status" value="1"/>
</dbReference>
<organism evidence="2 3">
    <name type="scientific">Pseudomassariella vexata</name>
    <dbReference type="NCBI Taxonomy" id="1141098"/>
    <lineage>
        <taxon>Eukaryota</taxon>
        <taxon>Fungi</taxon>
        <taxon>Dikarya</taxon>
        <taxon>Ascomycota</taxon>
        <taxon>Pezizomycotina</taxon>
        <taxon>Sordariomycetes</taxon>
        <taxon>Xylariomycetidae</taxon>
        <taxon>Amphisphaeriales</taxon>
        <taxon>Pseudomassariaceae</taxon>
        <taxon>Pseudomassariella</taxon>
    </lineage>
</organism>
<sequence length="785" mass="87322">MEVLPSYEEATNAPDWLGLVAPTIPASQWRRCCLVNTHFYRQFAPRLWLDPLVTVRELGLHPNDDLAWYRYFISKHIKSVRPSTRGLVRSLDFRKFAQLASGLYSTEASERAISESFKDLPRIFPGLLCLLVDGHPELDPGSLIQNSGANLPRLSQSSLQLLDLAHCPTELSPKLFMSDYLRDLVYLDVCFTPGSVKTAVKSSLNPGCLPELRVLKVQGREMDDATASLLFRTFQRRLWTLDISHNKLTDASIDTLLSTCFSSISYHSDSHFQTEGKLVRPRDVGTTNHGPFVFVEESQFSATFGHPDSFMSDAPSYSRRADRQALQEWQVARLDGLESRKQDHADEIKRLLLRDAIAQSVTTSGELHQNVRASQSGITHIYLNGNSFTSTGVERLLRASSGRLEHFECDSPRFLPACVCARGVLPRSIQVFGLLGSSHLFRPVMSSNLRSLRIHHSLITNVPCLKADTFTARTAALLAETLFRERMAMAYPLTFIPNMNPRISSITLTGIPARSVGPLIDEIIRFLDLASAQQQAIDETRSMFRRGGPTVLTGLRHIRLELEPDHSAESPSMSGCANNNVDQLLDLASDNFGDSSSGLLDNYSWGITSRSRAPVAASPYPRSRDNEIVSPPSPNLPTFCHADVDGDYITHRVDSRDSWNRNVFSLPVWIGNGIPGPHAAVNEYMNNLRNPGLHTNVGPASPNHVAAGVPCGSYIFYAAWDSMIYPKQPPDAKSIATSLGQLKDVGAAIKAYRLRTRGTADHWTGKLELVRTDSTTRYLSSDYWR</sequence>
<feature type="region of interest" description="Disordered" evidence="1">
    <location>
        <begin position="615"/>
        <end position="634"/>
    </location>
</feature>
<evidence type="ECO:0000256" key="1">
    <source>
        <dbReference type="SAM" id="MobiDB-lite"/>
    </source>
</evidence>
<dbReference type="Gene3D" id="3.80.10.10">
    <property type="entry name" value="Ribonuclease Inhibitor"/>
    <property type="match status" value="1"/>
</dbReference>
<dbReference type="EMBL" id="MCFJ01000012">
    <property type="protein sequence ID" value="ORY59950.1"/>
    <property type="molecule type" value="Genomic_DNA"/>
</dbReference>
<dbReference type="OrthoDB" id="5213490at2759"/>
<dbReference type="Proteomes" id="UP000193689">
    <property type="component" value="Unassembled WGS sequence"/>
</dbReference>
<evidence type="ECO:0000313" key="2">
    <source>
        <dbReference type="EMBL" id="ORY59950.1"/>
    </source>
</evidence>
<reference evidence="2 3" key="1">
    <citation type="submission" date="2016-07" db="EMBL/GenBank/DDBJ databases">
        <title>Pervasive Adenine N6-methylation of Active Genes in Fungi.</title>
        <authorList>
            <consortium name="DOE Joint Genome Institute"/>
            <person name="Mondo S.J."/>
            <person name="Dannebaum R.O."/>
            <person name="Kuo R.C."/>
            <person name="Labutti K."/>
            <person name="Haridas S."/>
            <person name="Kuo A."/>
            <person name="Salamov A."/>
            <person name="Ahrendt S.R."/>
            <person name="Lipzen A."/>
            <person name="Sullivan W."/>
            <person name="Andreopoulos W.B."/>
            <person name="Clum A."/>
            <person name="Lindquist E."/>
            <person name="Daum C."/>
            <person name="Ramamoorthy G.K."/>
            <person name="Gryganskyi A."/>
            <person name="Culley D."/>
            <person name="Magnuson J.K."/>
            <person name="James T.Y."/>
            <person name="O'Malley M.A."/>
            <person name="Stajich J.E."/>
            <person name="Spatafora J.W."/>
            <person name="Visel A."/>
            <person name="Grigoriev I.V."/>
        </authorList>
    </citation>
    <scope>NUCLEOTIDE SEQUENCE [LARGE SCALE GENOMIC DNA]</scope>
    <source>
        <strain evidence="2 3">CBS 129021</strain>
    </source>
</reference>
<keyword evidence="3" id="KW-1185">Reference proteome</keyword>
<proteinExistence type="predicted"/>
<dbReference type="InterPro" id="IPR032675">
    <property type="entry name" value="LRR_dom_sf"/>
</dbReference>
<evidence type="ECO:0008006" key="4">
    <source>
        <dbReference type="Google" id="ProtNLM"/>
    </source>
</evidence>
<dbReference type="InParanoid" id="A0A1Y2DKZ9"/>
<accession>A0A1Y2DKZ9</accession>
<evidence type="ECO:0000313" key="3">
    <source>
        <dbReference type="Proteomes" id="UP000193689"/>
    </source>
</evidence>
<dbReference type="AlphaFoldDB" id="A0A1Y2DKZ9"/>
<gene>
    <name evidence="2" type="ORF">BCR38DRAFT_350282</name>
</gene>
<dbReference type="GeneID" id="63772765"/>
<comment type="caution">
    <text evidence="2">The sequence shown here is derived from an EMBL/GenBank/DDBJ whole genome shotgun (WGS) entry which is preliminary data.</text>
</comment>
<name>A0A1Y2DKZ9_9PEZI</name>